<evidence type="ECO:0000256" key="3">
    <source>
        <dbReference type="ARBA" id="ARBA00016090"/>
    </source>
</evidence>
<evidence type="ECO:0000256" key="4">
    <source>
        <dbReference type="ARBA" id="ARBA00022576"/>
    </source>
</evidence>
<dbReference type="SUPFAM" id="SSF56235">
    <property type="entry name" value="N-terminal nucleophile aminohydrolases (Ntn hydrolases)"/>
    <property type="match status" value="1"/>
</dbReference>
<dbReference type="InterPro" id="IPR017932">
    <property type="entry name" value="GATase_2_dom"/>
</dbReference>
<feature type="domain" description="SIS" evidence="9">
    <location>
        <begin position="282"/>
        <end position="422"/>
    </location>
</feature>
<keyword evidence="11" id="KW-1185">Reference proteome</keyword>
<feature type="domain" description="SIS" evidence="9">
    <location>
        <begin position="455"/>
        <end position="597"/>
    </location>
</feature>
<organism evidence="10 11">
    <name type="scientific">Kineothrix sedimenti</name>
    <dbReference type="NCBI Taxonomy" id="3123317"/>
    <lineage>
        <taxon>Bacteria</taxon>
        <taxon>Bacillati</taxon>
        <taxon>Bacillota</taxon>
        <taxon>Clostridia</taxon>
        <taxon>Lachnospirales</taxon>
        <taxon>Lachnospiraceae</taxon>
        <taxon>Kineothrix</taxon>
    </lineage>
</organism>
<evidence type="ECO:0000256" key="2">
    <source>
        <dbReference type="ARBA" id="ARBA00012916"/>
    </source>
</evidence>
<dbReference type="Gene3D" id="3.60.20.10">
    <property type="entry name" value="Glutamine Phosphoribosylpyrophosphate, subunit 1, domain 1"/>
    <property type="match status" value="1"/>
</dbReference>
<evidence type="ECO:0000313" key="11">
    <source>
        <dbReference type="Proteomes" id="UP001451571"/>
    </source>
</evidence>
<gene>
    <name evidence="10" type="primary">glmS</name>
    <name evidence="10" type="ORF">V6984_02675</name>
</gene>
<dbReference type="Pfam" id="PF01380">
    <property type="entry name" value="SIS"/>
    <property type="match status" value="2"/>
</dbReference>
<dbReference type="EMBL" id="CP146256">
    <property type="protein sequence ID" value="XAH74688.1"/>
    <property type="molecule type" value="Genomic_DNA"/>
</dbReference>
<keyword evidence="5 10" id="KW-0808">Transferase</keyword>
<dbReference type="CDD" id="cd05008">
    <property type="entry name" value="SIS_GlmS_GlmD_1"/>
    <property type="match status" value="1"/>
</dbReference>
<dbReference type="PROSITE" id="PS51464">
    <property type="entry name" value="SIS"/>
    <property type="match status" value="2"/>
</dbReference>
<dbReference type="CDD" id="cd05009">
    <property type="entry name" value="SIS_GlmS_GlmD_2"/>
    <property type="match status" value="1"/>
</dbReference>
<dbReference type="InterPro" id="IPR005855">
    <property type="entry name" value="GFAT"/>
</dbReference>
<reference evidence="10 11" key="1">
    <citation type="submission" date="2024-02" db="EMBL/GenBank/DDBJ databases">
        <title>Bacterial strain from lacustrine sediment.</title>
        <authorList>
            <person name="Petit C."/>
            <person name="Fadhlaoui K."/>
        </authorList>
    </citation>
    <scope>NUCLEOTIDE SEQUENCE [LARGE SCALE GENOMIC DNA]</scope>
    <source>
        <strain evidence="10 11">IPX-CK</strain>
    </source>
</reference>
<name>A0ABZ3EWQ6_9FIRM</name>
<dbReference type="Pfam" id="PF13522">
    <property type="entry name" value="GATase_6"/>
    <property type="match status" value="1"/>
</dbReference>
<dbReference type="Gene3D" id="3.40.50.10490">
    <property type="entry name" value="Glucose-6-phosphate isomerase like protein, domain 1"/>
    <property type="match status" value="2"/>
</dbReference>
<dbReference type="PANTHER" id="PTHR10937:SF0">
    <property type="entry name" value="GLUTAMINE--FRUCTOSE-6-PHOSPHATE TRANSAMINASE (ISOMERIZING)"/>
    <property type="match status" value="1"/>
</dbReference>
<dbReference type="InterPro" id="IPR035490">
    <property type="entry name" value="GlmS/FrlB_SIS"/>
</dbReference>
<keyword evidence="7" id="KW-0315">Glutamine amidotransferase</keyword>
<dbReference type="NCBIfam" id="TIGR01135">
    <property type="entry name" value="glmS"/>
    <property type="match status" value="1"/>
</dbReference>
<dbReference type="RefSeq" id="WP_342758272.1">
    <property type="nucleotide sequence ID" value="NZ_CP146256.1"/>
</dbReference>
<dbReference type="PROSITE" id="PS51278">
    <property type="entry name" value="GATASE_TYPE_2"/>
    <property type="match status" value="1"/>
</dbReference>
<evidence type="ECO:0000259" key="9">
    <source>
        <dbReference type="PROSITE" id="PS51464"/>
    </source>
</evidence>
<sequence length="607" mass="66999">MCGIIGYTGKNAAKDIMLDALETLEYRGYDSAGIAICESGSEQTRIYKCAGRVKDLRNLCENKTIEGNCGIGHTRWATHGGVSDENAHPHKYEKVTVIHNGIIENYRDLIRKYDLCDKLHSQTDSEVVAAVLSHFYTGDPYSAIQKTVLKLKGTFALGIIFEDMPGFVFAVRNVSPIVVAKTESGTMLASDVTVLGQYSKDYFVLPEGHILTMKADGAELCDMSGEPVLPEWLTISWDTNRSSKGGYPFYMEKEIMEQPEVIAETIEPRIKDGIPDFAEDEIPDSLLKDCDRVCVVACGTAMHAGLVGKALLQSLVRIHIDVELASEFMYTDTIVDEKTLVIAISQSGETIDTLEALKYAKRNGAKTLSIVNVRGASIARESEYVIYTNAGPEIAVASTKAYTTQLAVLYLLTGRMAYVRGIYDAGRAREFARELLRVPQVVAQVLDRREEIHYIARGILNAKDVFMIGRGLDHSILLEGSLKLKEVSYIHSEAYASGELKHGTIALITEDTPVVAVVTQDKVQSKEFSNIREVQSRGAEVILLMKETYTLDKGTSWAGIFKLPAMRDEFMVMPASAALQLLAYYVSLDKGLDVDKPRNLAKVVTVE</sequence>
<protein>
    <recommendedName>
        <fullName evidence="3">Glutamine--fructose-6-phosphate aminotransferase [isomerizing]</fullName>
        <ecNumber evidence="2">2.6.1.16</ecNumber>
    </recommendedName>
</protein>
<comment type="catalytic activity">
    <reaction evidence="1">
        <text>D-fructose 6-phosphate + L-glutamine = D-glucosamine 6-phosphate + L-glutamate</text>
        <dbReference type="Rhea" id="RHEA:13237"/>
        <dbReference type="ChEBI" id="CHEBI:29985"/>
        <dbReference type="ChEBI" id="CHEBI:58359"/>
        <dbReference type="ChEBI" id="CHEBI:58725"/>
        <dbReference type="ChEBI" id="CHEBI:61527"/>
        <dbReference type="EC" id="2.6.1.16"/>
    </reaction>
</comment>
<evidence type="ECO:0000256" key="1">
    <source>
        <dbReference type="ARBA" id="ARBA00001031"/>
    </source>
</evidence>
<accession>A0ABZ3EWQ6</accession>
<evidence type="ECO:0000256" key="5">
    <source>
        <dbReference type="ARBA" id="ARBA00022679"/>
    </source>
</evidence>
<dbReference type="InterPro" id="IPR029055">
    <property type="entry name" value="Ntn_hydrolases_N"/>
</dbReference>
<dbReference type="InterPro" id="IPR035466">
    <property type="entry name" value="GlmS/AgaS_SIS"/>
</dbReference>
<keyword evidence="4 10" id="KW-0032">Aminotransferase</keyword>
<feature type="domain" description="Glutamine amidotransferase type-2" evidence="8">
    <location>
        <begin position="2"/>
        <end position="216"/>
    </location>
</feature>
<dbReference type="PANTHER" id="PTHR10937">
    <property type="entry name" value="GLUCOSAMINE--FRUCTOSE-6-PHOSPHATE AMINOTRANSFERASE, ISOMERIZING"/>
    <property type="match status" value="1"/>
</dbReference>
<dbReference type="SUPFAM" id="SSF53697">
    <property type="entry name" value="SIS domain"/>
    <property type="match status" value="1"/>
</dbReference>
<evidence type="ECO:0000313" key="10">
    <source>
        <dbReference type="EMBL" id="XAH74688.1"/>
    </source>
</evidence>
<proteinExistence type="predicted"/>
<dbReference type="InterPro" id="IPR046348">
    <property type="entry name" value="SIS_dom_sf"/>
</dbReference>
<dbReference type="GO" id="GO:0004360">
    <property type="term" value="F:glutamine-fructose-6-phosphate transaminase (isomerizing) activity"/>
    <property type="evidence" value="ECO:0007669"/>
    <property type="project" value="UniProtKB-EC"/>
</dbReference>
<dbReference type="InterPro" id="IPR001347">
    <property type="entry name" value="SIS_dom"/>
</dbReference>
<dbReference type="CDD" id="cd00714">
    <property type="entry name" value="GFAT"/>
    <property type="match status" value="1"/>
</dbReference>
<dbReference type="InterPro" id="IPR047084">
    <property type="entry name" value="GFAT_N"/>
</dbReference>
<dbReference type="Proteomes" id="UP001451571">
    <property type="component" value="Chromosome"/>
</dbReference>
<evidence type="ECO:0000256" key="7">
    <source>
        <dbReference type="ARBA" id="ARBA00022962"/>
    </source>
</evidence>
<evidence type="ECO:0000256" key="6">
    <source>
        <dbReference type="ARBA" id="ARBA00022737"/>
    </source>
</evidence>
<keyword evidence="6" id="KW-0677">Repeat</keyword>
<evidence type="ECO:0000259" key="8">
    <source>
        <dbReference type="PROSITE" id="PS51278"/>
    </source>
</evidence>
<dbReference type="NCBIfam" id="NF001484">
    <property type="entry name" value="PRK00331.1"/>
    <property type="match status" value="1"/>
</dbReference>
<dbReference type="EC" id="2.6.1.16" evidence="2"/>